<evidence type="ECO:0000313" key="3">
    <source>
        <dbReference type="EMBL" id="SDN04713.1"/>
    </source>
</evidence>
<dbReference type="PRINTS" id="PR00507">
    <property type="entry name" value="N12N6MTFRASE"/>
</dbReference>
<dbReference type="GO" id="GO:0008170">
    <property type="term" value="F:N-methyltransferase activity"/>
    <property type="evidence" value="ECO:0007669"/>
    <property type="project" value="InterPro"/>
</dbReference>
<feature type="domain" description="YtxK-like N-terminal helical" evidence="2">
    <location>
        <begin position="7"/>
        <end position="85"/>
    </location>
</feature>
<dbReference type="PIRSF" id="PIRSF026567">
    <property type="entry name" value="Adenine_mtase_bact_prd"/>
    <property type="match status" value="1"/>
</dbReference>
<dbReference type="InterPro" id="IPR052933">
    <property type="entry name" value="DNA_Protect_Modify"/>
</dbReference>
<proteinExistence type="predicted"/>
<dbReference type="STRING" id="482461.SAMN05216244_4069"/>
<evidence type="ECO:0000313" key="4">
    <source>
        <dbReference type="Proteomes" id="UP000182347"/>
    </source>
</evidence>
<keyword evidence="3" id="KW-0489">Methyltransferase</keyword>
<dbReference type="Gene3D" id="1.10.150.470">
    <property type="match status" value="1"/>
</dbReference>
<dbReference type="CDD" id="cd02440">
    <property type="entry name" value="AdoMet_MTases"/>
    <property type="match status" value="1"/>
</dbReference>
<evidence type="ECO:0000259" key="1">
    <source>
        <dbReference type="Pfam" id="PF02384"/>
    </source>
</evidence>
<name>A0A1G9Y8H4_9BACI</name>
<dbReference type="PANTHER" id="PTHR41313">
    <property type="entry name" value="ADENINE-SPECIFIC METHYLTRANSFERASE"/>
    <property type="match status" value="1"/>
</dbReference>
<dbReference type="RefSeq" id="WP_074601036.1">
    <property type="nucleotide sequence ID" value="NZ_FNHF01000008.1"/>
</dbReference>
<dbReference type="AlphaFoldDB" id="A0A1G9Y8H4"/>
<dbReference type="GO" id="GO:0032259">
    <property type="term" value="P:methylation"/>
    <property type="evidence" value="ECO:0007669"/>
    <property type="project" value="UniProtKB-KW"/>
</dbReference>
<keyword evidence="4" id="KW-1185">Reference proteome</keyword>
<dbReference type="InterPro" id="IPR029063">
    <property type="entry name" value="SAM-dependent_MTases_sf"/>
</dbReference>
<dbReference type="EMBL" id="FNHF01000008">
    <property type="protein sequence ID" value="SDN04713.1"/>
    <property type="molecule type" value="Genomic_DNA"/>
</dbReference>
<keyword evidence="3" id="KW-0808">Transferase</keyword>
<dbReference type="InterPro" id="IPR048375">
    <property type="entry name" value="YtxK-like_N"/>
</dbReference>
<protein>
    <submittedName>
        <fullName evidence="3">Site-specific DNA-methyltransferase (Adenine-specific)</fullName>
    </submittedName>
</protein>
<dbReference type="InterPro" id="IPR003356">
    <property type="entry name" value="DNA_methylase_A-5"/>
</dbReference>
<dbReference type="SUPFAM" id="SSF53335">
    <property type="entry name" value="S-adenosyl-L-methionine-dependent methyltransferases"/>
    <property type="match status" value="1"/>
</dbReference>
<sequence length="328" mass="37206">MEHNNVETIYTFLDETTEQVGRQTEQPYLDSLAFVLEYFFAGETTEDLNEFALQHLRKKANEFVISSFDREEIRKSIQLATLKGMHGATQQQHLITPDTVAMFAGYLANKLMKGREQIRLFDPACGTGNLLTAVHNQLPQQTAPFGSEVDVTLIRIALMSANFQQIDMELFHQDSLRPFLMEPADLIVSDLPVGYYPDDIVANDFELKADEGHSYAHHLLIEQSIKYTKEGGYLVLIIPNFLFDSDQASKLNAFLQKNAHIFGIVQLPESIFKSEQNAKSIFLLQKKGQNTKAPKEALMAKLPSFKNVQAMNDILVKINQWFKQEGIS</sequence>
<organism evidence="3 4">
    <name type="scientific">Sediminibacillus halophilus</name>
    <dbReference type="NCBI Taxonomy" id="482461"/>
    <lineage>
        <taxon>Bacteria</taxon>
        <taxon>Bacillati</taxon>
        <taxon>Bacillota</taxon>
        <taxon>Bacilli</taxon>
        <taxon>Bacillales</taxon>
        <taxon>Bacillaceae</taxon>
        <taxon>Sediminibacillus</taxon>
    </lineage>
</organism>
<reference evidence="4" key="1">
    <citation type="submission" date="2016-10" db="EMBL/GenBank/DDBJ databases">
        <authorList>
            <person name="Varghese N."/>
            <person name="Submissions S."/>
        </authorList>
    </citation>
    <scope>NUCLEOTIDE SEQUENCE [LARGE SCALE GENOMIC DNA]</scope>
    <source>
        <strain evidence="4">CGMCC 1.6199</strain>
    </source>
</reference>
<dbReference type="InterPro" id="IPR016843">
    <property type="entry name" value="S-AdoMet-dep_Ade-MeTrfase_prd"/>
</dbReference>
<dbReference type="Pfam" id="PF02384">
    <property type="entry name" value="N6_Mtase"/>
    <property type="match status" value="1"/>
</dbReference>
<evidence type="ECO:0000259" key="2">
    <source>
        <dbReference type="Pfam" id="PF21106"/>
    </source>
</evidence>
<dbReference type="PANTHER" id="PTHR41313:SF1">
    <property type="entry name" value="DNA METHYLASE ADENINE-SPECIFIC DOMAIN-CONTAINING PROTEIN"/>
    <property type="match status" value="1"/>
</dbReference>
<gene>
    <name evidence="3" type="ORF">SAMN05216244_4069</name>
</gene>
<dbReference type="OrthoDB" id="9788159at2"/>
<accession>A0A1G9Y8H4</accession>
<dbReference type="Pfam" id="PF21106">
    <property type="entry name" value="YtxK_like"/>
    <property type="match status" value="1"/>
</dbReference>
<feature type="domain" description="DNA methylase adenine-specific" evidence="1">
    <location>
        <begin position="96"/>
        <end position="293"/>
    </location>
</feature>
<dbReference type="Proteomes" id="UP000182347">
    <property type="component" value="Unassembled WGS sequence"/>
</dbReference>
<dbReference type="Gene3D" id="3.40.50.150">
    <property type="entry name" value="Vaccinia Virus protein VP39"/>
    <property type="match status" value="1"/>
</dbReference>
<dbReference type="GO" id="GO:0003677">
    <property type="term" value="F:DNA binding"/>
    <property type="evidence" value="ECO:0007669"/>
    <property type="project" value="InterPro"/>
</dbReference>